<evidence type="ECO:0000256" key="2">
    <source>
        <dbReference type="ARBA" id="ARBA00022980"/>
    </source>
</evidence>
<dbReference type="EMBL" id="NFZS01000004">
    <property type="protein sequence ID" value="RAO75520.1"/>
    <property type="molecule type" value="Genomic_DNA"/>
</dbReference>
<dbReference type="PROSITE" id="PS00936">
    <property type="entry name" value="RIBOSOMAL_L35"/>
    <property type="match status" value="1"/>
</dbReference>
<protein>
    <recommendedName>
        <fullName evidence="4 5">Large ribosomal subunit protein bL35</fullName>
    </recommendedName>
</protein>
<evidence type="ECO:0000313" key="8">
    <source>
        <dbReference type="Proteomes" id="UP000248926"/>
    </source>
</evidence>
<dbReference type="STRING" id="1379159.CH75_02620"/>
<dbReference type="KEGG" id="dji:CH75_02620"/>
<dbReference type="RefSeq" id="WP_038615747.1">
    <property type="nucleotide sequence ID" value="NZ_JARPOG010000002.1"/>
</dbReference>
<dbReference type="PRINTS" id="PR00064">
    <property type="entry name" value="RIBOSOMALL35"/>
</dbReference>
<reference evidence="7 8" key="1">
    <citation type="journal article" date="2018" name="Genet. Mol. Biol.">
        <title>The genome sequence of Dyella jiangningensis FCAV SCS01 from a lignocellulose-decomposing microbial consortium metagenome reveals potential for biotechnological applications.</title>
        <authorList>
            <person name="Desiderato J.G."/>
            <person name="Alvarenga D.O."/>
            <person name="Constancio M.T.L."/>
            <person name="Alves L.M.C."/>
            <person name="Varani A.M."/>
        </authorList>
    </citation>
    <scope>NUCLEOTIDE SEQUENCE [LARGE SCALE GENOMIC DNA]</scope>
    <source>
        <strain evidence="7 8">FCAV SCS01</strain>
    </source>
</reference>
<dbReference type="NCBIfam" id="TIGR00001">
    <property type="entry name" value="rpmI_bact"/>
    <property type="match status" value="1"/>
</dbReference>
<dbReference type="SUPFAM" id="SSF143034">
    <property type="entry name" value="L35p-like"/>
    <property type="match status" value="1"/>
</dbReference>
<evidence type="ECO:0000256" key="4">
    <source>
        <dbReference type="ARBA" id="ARBA00071664"/>
    </source>
</evidence>
<sequence length="65" mass="7310">MPKIKTNRAAAKRFRKTASGKFKAGHAFKSHILTKKSTKRKRGLRATNHVKACDTKGVARMLPYL</sequence>
<comment type="caution">
    <text evidence="7">The sequence shown here is derived from an EMBL/GenBank/DDBJ whole genome shotgun (WGS) entry which is preliminary data.</text>
</comment>
<dbReference type="InterPro" id="IPR001706">
    <property type="entry name" value="Ribosomal_bL35"/>
</dbReference>
<dbReference type="GO" id="GO:0022625">
    <property type="term" value="C:cytosolic large ribosomal subunit"/>
    <property type="evidence" value="ECO:0007669"/>
    <property type="project" value="TreeGrafter"/>
</dbReference>
<evidence type="ECO:0000256" key="6">
    <source>
        <dbReference type="RuleBase" id="RU000568"/>
    </source>
</evidence>
<dbReference type="FunFam" id="4.10.410.60:FF:000001">
    <property type="entry name" value="50S ribosomal protein L35"/>
    <property type="match status" value="1"/>
</dbReference>
<organism evidence="7 8">
    <name type="scientific">Dyella jiangningensis</name>
    <dbReference type="NCBI Taxonomy" id="1379159"/>
    <lineage>
        <taxon>Bacteria</taxon>
        <taxon>Pseudomonadati</taxon>
        <taxon>Pseudomonadota</taxon>
        <taxon>Gammaproteobacteria</taxon>
        <taxon>Lysobacterales</taxon>
        <taxon>Rhodanobacteraceae</taxon>
        <taxon>Dyella</taxon>
    </lineage>
</organism>
<evidence type="ECO:0000256" key="3">
    <source>
        <dbReference type="ARBA" id="ARBA00023274"/>
    </source>
</evidence>
<dbReference type="OrthoDB" id="47476at2"/>
<dbReference type="Proteomes" id="UP000248926">
    <property type="component" value="Unassembled WGS sequence"/>
</dbReference>
<dbReference type="InterPro" id="IPR021137">
    <property type="entry name" value="Ribosomal_bL35-like"/>
</dbReference>
<proteinExistence type="inferred from homology"/>
<evidence type="ECO:0000256" key="5">
    <source>
        <dbReference type="HAMAP-Rule" id="MF_00514"/>
    </source>
</evidence>
<dbReference type="HAMAP" id="MF_00514">
    <property type="entry name" value="Ribosomal_bL35"/>
    <property type="match status" value="1"/>
</dbReference>
<keyword evidence="3 5" id="KW-0687">Ribonucleoprotein</keyword>
<keyword evidence="8" id="KW-1185">Reference proteome</keyword>
<dbReference type="Pfam" id="PF01632">
    <property type="entry name" value="Ribosomal_L35p"/>
    <property type="match status" value="1"/>
</dbReference>
<dbReference type="InterPro" id="IPR037229">
    <property type="entry name" value="Ribosomal_bL35_sf"/>
</dbReference>
<dbReference type="GO" id="GO:0006412">
    <property type="term" value="P:translation"/>
    <property type="evidence" value="ECO:0007669"/>
    <property type="project" value="UniProtKB-UniRule"/>
</dbReference>
<dbReference type="HOGENOM" id="CLU_169643_4_3_6"/>
<dbReference type="PANTHER" id="PTHR33343:SF1">
    <property type="entry name" value="LARGE RIBOSOMAL SUBUNIT PROTEIN BL35M"/>
    <property type="match status" value="1"/>
</dbReference>
<keyword evidence="2 5" id="KW-0689">Ribosomal protein</keyword>
<comment type="similarity">
    <text evidence="1 5 6">Belongs to the bacterial ribosomal protein bL35 family.</text>
</comment>
<accession>A0A023NPN1</accession>
<evidence type="ECO:0000313" key="7">
    <source>
        <dbReference type="EMBL" id="RAO75520.1"/>
    </source>
</evidence>
<dbReference type="GO" id="GO:0003735">
    <property type="term" value="F:structural constituent of ribosome"/>
    <property type="evidence" value="ECO:0007669"/>
    <property type="project" value="InterPro"/>
</dbReference>
<dbReference type="AlphaFoldDB" id="A0A023NPN1"/>
<evidence type="ECO:0000256" key="1">
    <source>
        <dbReference type="ARBA" id="ARBA00006598"/>
    </source>
</evidence>
<gene>
    <name evidence="5" type="primary">rpmI</name>
    <name evidence="7" type="ORF">CA260_15745</name>
</gene>
<dbReference type="InterPro" id="IPR018265">
    <property type="entry name" value="Ribosomal_bL35_CS"/>
</dbReference>
<dbReference type="Gene3D" id="4.10.410.60">
    <property type="match status" value="1"/>
</dbReference>
<dbReference type="PANTHER" id="PTHR33343">
    <property type="entry name" value="54S RIBOSOMAL PROTEIN BL35M"/>
    <property type="match status" value="1"/>
</dbReference>
<name>A0A023NPN1_9GAMM</name>